<evidence type="ECO:0000256" key="1">
    <source>
        <dbReference type="ARBA" id="ARBA00022729"/>
    </source>
</evidence>
<dbReference type="Pfam" id="PF19081">
    <property type="entry name" value="Ig_7"/>
    <property type="match status" value="2"/>
</dbReference>
<dbReference type="RefSeq" id="WP_220641074.1">
    <property type="nucleotide sequence ID" value="NZ_CP080429.1"/>
</dbReference>
<sequence length="639" mass="66358">MIKRLLIAAFTLGTLGIQAQTKTTGVVDLLPGMTAELELNDGTSTATLTFTGPSDRWYALQFGDFSSGTNTGGMGAGQDVVYYNGTTLVDAVHVGVGSTPTTDGTNNWSVTSNTVSGTTRTIVATRAFDTGDTQDFTFVYDNPNIDFAFARASSAAFALSNHGGGNRGYEVNVPLDCAAPDAPTATAQAFCDGATVADLLAEGAMGATFSWYTSATGGTALSDATALTTGTYFVSQTVADCESERTSVTVTVTSIVAQDLPDVSVCDGYVLPALDAGNNYYTNSGGTGTMLTAGDVIPSTQLVYIFAETGTVPNCTDESSFEVTITASPVLETQLNQTVCDQYTLPALTLGNYFTGSDGGGMMLAEGTVISSTQGIYIYVESGTTPNCTDQEFFVVTINSTTSPTAEASQSLCDGATVADLDVNVAAGGTINWYTVAAGGTALATTDALTAGNYYVEQTIDGCTSPRTEVTVTLNAIPDAPTGEATQQFEAGDTVADLVVDATAGATITWYIMNAGMQFVEVDITTALTDGGEYYATQTINDCESLTFKVTADEILSIGTFTKNNMVVYPNPVTDVVFISGESTITKITVVNLLGQNVLTLDANATEVKVDMQSLNAGTYFVQVQAADAATASFKVIKK</sequence>
<dbReference type="Pfam" id="PF18962">
    <property type="entry name" value="Por_Secre_tail"/>
    <property type="match status" value="1"/>
</dbReference>
<gene>
    <name evidence="5" type="ORF">K1I41_02310</name>
</gene>
<dbReference type="Proteomes" id="UP000825381">
    <property type="component" value="Chromosome"/>
</dbReference>
<protein>
    <submittedName>
        <fullName evidence="5">T9SS type A sorting domain-containing protein</fullName>
    </submittedName>
</protein>
<evidence type="ECO:0000313" key="6">
    <source>
        <dbReference type="Proteomes" id="UP000825381"/>
    </source>
</evidence>
<feature type="chain" id="PRO_5046838424" evidence="2">
    <location>
        <begin position="20"/>
        <end position="639"/>
    </location>
</feature>
<feature type="domain" description="Ig-like" evidence="4">
    <location>
        <begin position="403"/>
        <end position="475"/>
    </location>
</feature>
<proteinExistence type="predicted"/>
<organism evidence="5 6">
    <name type="scientific">Flavobacterium litorale</name>
    <dbReference type="NCBI Taxonomy" id="2856519"/>
    <lineage>
        <taxon>Bacteria</taxon>
        <taxon>Pseudomonadati</taxon>
        <taxon>Bacteroidota</taxon>
        <taxon>Flavobacteriia</taxon>
        <taxon>Flavobacteriales</taxon>
        <taxon>Flavobacteriaceae</taxon>
        <taxon>Flavobacterium</taxon>
    </lineage>
</organism>
<name>A0ABX8V7D3_9FLAO</name>
<evidence type="ECO:0000313" key="5">
    <source>
        <dbReference type="EMBL" id="QYJ68735.1"/>
    </source>
</evidence>
<dbReference type="EMBL" id="CP080429">
    <property type="protein sequence ID" value="QYJ68735.1"/>
    <property type="molecule type" value="Genomic_DNA"/>
</dbReference>
<dbReference type="InterPro" id="IPR026444">
    <property type="entry name" value="Secre_tail"/>
</dbReference>
<feature type="signal peptide" evidence="2">
    <location>
        <begin position="1"/>
        <end position="19"/>
    </location>
</feature>
<evidence type="ECO:0000256" key="2">
    <source>
        <dbReference type="SAM" id="SignalP"/>
    </source>
</evidence>
<dbReference type="NCBIfam" id="TIGR04183">
    <property type="entry name" value="Por_Secre_tail"/>
    <property type="match status" value="1"/>
</dbReference>
<feature type="domain" description="Secretion system C-terminal sorting" evidence="3">
    <location>
        <begin position="568"/>
        <end position="632"/>
    </location>
</feature>
<evidence type="ECO:0000259" key="4">
    <source>
        <dbReference type="Pfam" id="PF19081"/>
    </source>
</evidence>
<reference evidence="5 6" key="1">
    <citation type="submission" date="2021-07" db="EMBL/GenBank/DDBJ databases">
        <title>Flavobacterium WSW3-B6 sp.nov, isolated from seaweed.</title>
        <authorList>
            <person name="Muhammad N."/>
            <person name="Ho H."/>
            <person name="Lee Y.-J."/>
            <person name="Nguyen T."/>
            <person name="Ho J."/>
            <person name="Kim S.-G."/>
        </authorList>
    </citation>
    <scope>NUCLEOTIDE SEQUENCE [LARGE SCALE GENOMIC DNA]</scope>
    <source>
        <strain evidence="5 6">WSW3-B6</strain>
    </source>
</reference>
<feature type="domain" description="Ig-like" evidence="4">
    <location>
        <begin position="180"/>
        <end position="253"/>
    </location>
</feature>
<dbReference type="InterPro" id="IPR044023">
    <property type="entry name" value="Ig_7"/>
</dbReference>
<evidence type="ECO:0000259" key="3">
    <source>
        <dbReference type="Pfam" id="PF18962"/>
    </source>
</evidence>
<keyword evidence="1 2" id="KW-0732">Signal</keyword>
<accession>A0ABX8V7D3</accession>
<keyword evidence="6" id="KW-1185">Reference proteome</keyword>